<comment type="caution">
    <text evidence="1">The sequence shown here is derived from an EMBL/GenBank/DDBJ whole genome shotgun (WGS) entry which is preliminary data.</text>
</comment>
<reference evidence="1 2" key="1">
    <citation type="submission" date="2020-02" db="EMBL/GenBank/DDBJ databases">
        <title>Draft genome sequence of Haematococcus lacustris strain NIES-144.</title>
        <authorList>
            <person name="Morimoto D."/>
            <person name="Nakagawa S."/>
            <person name="Yoshida T."/>
            <person name="Sawayama S."/>
        </authorList>
    </citation>
    <scope>NUCLEOTIDE SEQUENCE [LARGE SCALE GENOMIC DNA]</scope>
    <source>
        <strain evidence="1 2">NIES-144</strain>
    </source>
</reference>
<dbReference type="AlphaFoldDB" id="A0A699Z8N1"/>
<evidence type="ECO:0000313" key="2">
    <source>
        <dbReference type="Proteomes" id="UP000485058"/>
    </source>
</evidence>
<name>A0A699Z8N1_HAELA</name>
<proteinExistence type="predicted"/>
<organism evidence="1 2">
    <name type="scientific">Haematococcus lacustris</name>
    <name type="common">Green alga</name>
    <name type="synonym">Haematococcus pluvialis</name>
    <dbReference type="NCBI Taxonomy" id="44745"/>
    <lineage>
        <taxon>Eukaryota</taxon>
        <taxon>Viridiplantae</taxon>
        <taxon>Chlorophyta</taxon>
        <taxon>core chlorophytes</taxon>
        <taxon>Chlorophyceae</taxon>
        <taxon>CS clade</taxon>
        <taxon>Chlamydomonadales</taxon>
        <taxon>Haematococcaceae</taxon>
        <taxon>Haematococcus</taxon>
    </lineage>
</organism>
<dbReference type="EMBL" id="BLLF01000446">
    <property type="protein sequence ID" value="GFH11892.1"/>
    <property type="molecule type" value="Genomic_DNA"/>
</dbReference>
<dbReference type="Proteomes" id="UP000485058">
    <property type="component" value="Unassembled WGS sequence"/>
</dbReference>
<protein>
    <submittedName>
        <fullName evidence="1">Uncharacterized protein</fullName>
    </submittedName>
</protein>
<sequence length="113" mass="12030">MAKRVMSRLATTSQRTSCAVFTKEQIVVVLNDTADAAAGWAPLDALIVCFTSLRRHPVRKCLGAHTAIKGRQQQEQKSAAKAAWGSRAAGTQQAVIRPTCRAAAYLAPAPADP</sequence>
<accession>A0A699Z8N1</accession>
<gene>
    <name evidence="1" type="ORF">HaLaN_07470</name>
</gene>
<evidence type="ECO:0000313" key="1">
    <source>
        <dbReference type="EMBL" id="GFH11892.1"/>
    </source>
</evidence>
<keyword evidence="2" id="KW-1185">Reference proteome</keyword>